<keyword evidence="1" id="KW-0645">Protease</keyword>
<protein>
    <submittedName>
        <fullName evidence="1">Muramoyltetrapeptide carboxypeptidase LdcA involved in peptidoglycan recycling</fullName>
    </submittedName>
</protein>
<dbReference type="EMBL" id="JAAMOZ010000003">
    <property type="protein sequence ID" value="NIH58491.1"/>
    <property type="molecule type" value="Genomic_DNA"/>
</dbReference>
<keyword evidence="1" id="KW-0121">Carboxypeptidase</keyword>
<evidence type="ECO:0000313" key="2">
    <source>
        <dbReference type="Proteomes" id="UP000749311"/>
    </source>
</evidence>
<proteinExistence type="predicted"/>
<gene>
    <name evidence="1" type="ORF">FB473_003186</name>
</gene>
<name>A0ABX0SP02_9ACTN</name>
<dbReference type="GO" id="GO:0004180">
    <property type="term" value="F:carboxypeptidase activity"/>
    <property type="evidence" value="ECO:0007669"/>
    <property type="project" value="UniProtKB-KW"/>
</dbReference>
<organism evidence="1 2">
    <name type="scientific">Brooklawnia cerclae</name>
    <dbReference type="NCBI Taxonomy" id="349934"/>
    <lineage>
        <taxon>Bacteria</taxon>
        <taxon>Bacillati</taxon>
        <taxon>Actinomycetota</taxon>
        <taxon>Actinomycetes</taxon>
        <taxon>Propionibacteriales</taxon>
        <taxon>Propionibacteriaceae</taxon>
        <taxon>Brooklawnia</taxon>
    </lineage>
</organism>
<comment type="caution">
    <text evidence="1">The sequence shown here is derived from an EMBL/GenBank/DDBJ whole genome shotgun (WGS) entry which is preliminary data.</text>
</comment>
<sequence length="121" mass="13112">MPLPSRSAPEIVCVCGSTRFHTEQDEVNRILTLHGAIVLGCGVFGHDGDPITDADKQRLDDLHKRKIDMADRVVVVAPGGYIGESTKSEIAYAGEHYTPVEIWDWEPEAAGQVPLIGMDAG</sequence>
<dbReference type="Proteomes" id="UP000749311">
    <property type="component" value="Unassembled WGS sequence"/>
</dbReference>
<dbReference type="RefSeq" id="WP_208390848.1">
    <property type="nucleotide sequence ID" value="NZ_BAAAOO010000001.1"/>
</dbReference>
<reference evidence="1 2" key="1">
    <citation type="submission" date="2020-02" db="EMBL/GenBank/DDBJ databases">
        <title>Sequencing the genomes of 1000 actinobacteria strains.</title>
        <authorList>
            <person name="Klenk H.-P."/>
        </authorList>
    </citation>
    <scope>NUCLEOTIDE SEQUENCE [LARGE SCALE GENOMIC DNA]</scope>
    <source>
        <strain evidence="1 2">DSM 19609</strain>
    </source>
</reference>
<accession>A0ABX0SP02</accession>
<keyword evidence="2" id="KW-1185">Reference proteome</keyword>
<keyword evidence="1" id="KW-0378">Hydrolase</keyword>
<evidence type="ECO:0000313" key="1">
    <source>
        <dbReference type="EMBL" id="NIH58491.1"/>
    </source>
</evidence>